<dbReference type="Pfam" id="PF01527">
    <property type="entry name" value="HTH_Tnp_1"/>
    <property type="match status" value="1"/>
</dbReference>
<evidence type="ECO:0000313" key="4">
    <source>
        <dbReference type="EMBL" id="MBA8882184.1"/>
    </source>
</evidence>
<evidence type="ECO:0000256" key="1">
    <source>
        <dbReference type="ARBA" id="ARBA00009964"/>
    </source>
</evidence>
<dbReference type="Proteomes" id="UP000549052">
    <property type="component" value="Unassembled WGS sequence"/>
</dbReference>
<reference evidence="4 5" key="1">
    <citation type="submission" date="2020-07" db="EMBL/GenBank/DDBJ databases">
        <title>Genomic Encyclopedia of Type Strains, Phase IV (KMG-V): Genome sequencing to study the core and pangenomes of soil and plant-associated prokaryotes.</title>
        <authorList>
            <person name="Whitman W."/>
        </authorList>
    </citation>
    <scope>NUCLEOTIDE SEQUENCE [LARGE SCALE GENOMIC DNA]</scope>
    <source>
        <strain evidence="4 5">AN3</strain>
    </source>
</reference>
<dbReference type="GO" id="GO:0006313">
    <property type="term" value="P:DNA transposition"/>
    <property type="evidence" value="ECO:0007669"/>
    <property type="project" value="InterPro"/>
</dbReference>
<evidence type="ECO:0000256" key="2">
    <source>
        <dbReference type="ARBA" id="ARBA00022578"/>
    </source>
</evidence>
<protein>
    <submittedName>
        <fullName evidence="4">Transposase</fullName>
    </submittedName>
</protein>
<keyword evidence="2" id="KW-0815">Transposition</keyword>
<accession>A0A839EXC2</accession>
<comment type="similarity">
    <text evidence="1">Belongs to the transposase 8 family.</text>
</comment>
<organism evidence="4 5">
    <name type="scientific">Phyllobacterium myrsinacearum</name>
    <dbReference type="NCBI Taxonomy" id="28101"/>
    <lineage>
        <taxon>Bacteria</taxon>
        <taxon>Pseudomonadati</taxon>
        <taxon>Pseudomonadota</taxon>
        <taxon>Alphaproteobacteria</taxon>
        <taxon>Hyphomicrobiales</taxon>
        <taxon>Phyllobacteriaceae</taxon>
        <taxon>Phyllobacterium</taxon>
    </lineage>
</organism>
<dbReference type="SUPFAM" id="SSF46689">
    <property type="entry name" value="Homeodomain-like"/>
    <property type="match status" value="1"/>
</dbReference>
<name>A0A839EXC2_9HYPH</name>
<dbReference type="PANTHER" id="PTHR37936:SF3">
    <property type="entry name" value="TRANSPOSASE INSC FOR INSERTION ELEMENT IS2A-RELATED"/>
    <property type="match status" value="1"/>
</dbReference>
<dbReference type="AlphaFoldDB" id="A0A839EXC2"/>
<comment type="caution">
    <text evidence="4">The sequence shown here is derived from an EMBL/GenBank/DDBJ whole genome shotgun (WGS) entry which is preliminary data.</text>
</comment>
<comment type="function">
    <text evidence="3">Involved in the transposition of the insertion sequence IS2.</text>
</comment>
<keyword evidence="5" id="KW-1185">Reference proteome</keyword>
<evidence type="ECO:0000256" key="3">
    <source>
        <dbReference type="ARBA" id="ARBA00024308"/>
    </source>
</evidence>
<dbReference type="GO" id="GO:0003677">
    <property type="term" value="F:DNA binding"/>
    <property type="evidence" value="ECO:0007669"/>
    <property type="project" value="InterPro"/>
</dbReference>
<gene>
    <name evidence="4" type="ORF">FHW16_005940</name>
</gene>
<sequence>MSNEYRHVELMVGDVRRRRWTTERKLQIIEESYAPGETVSSAARRHGVAPNLLYRWRRLLSEGGAMAVDSDEPVIGNSEVKKLEDRVRDLERMLGRKTLENEILREALSKASSKKLISRPNLLPKGGSR</sequence>
<evidence type="ECO:0000313" key="5">
    <source>
        <dbReference type="Proteomes" id="UP000549052"/>
    </source>
</evidence>
<dbReference type="GO" id="GO:0004803">
    <property type="term" value="F:transposase activity"/>
    <property type="evidence" value="ECO:0007669"/>
    <property type="project" value="InterPro"/>
</dbReference>
<dbReference type="EMBL" id="JACGXN010000039">
    <property type="protein sequence ID" value="MBA8882184.1"/>
    <property type="molecule type" value="Genomic_DNA"/>
</dbReference>
<dbReference type="PANTHER" id="PTHR37936">
    <property type="entry name" value="TRANSPOSASE INSC FOR INSERTION ELEMENT IS2A-RELATED"/>
    <property type="match status" value="1"/>
</dbReference>
<dbReference type="InterPro" id="IPR036388">
    <property type="entry name" value="WH-like_DNA-bd_sf"/>
</dbReference>
<dbReference type="InterPro" id="IPR002514">
    <property type="entry name" value="Transposase_8"/>
</dbReference>
<proteinExistence type="inferred from homology"/>
<dbReference type="InterPro" id="IPR009057">
    <property type="entry name" value="Homeodomain-like_sf"/>
</dbReference>
<dbReference type="Gene3D" id="1.10.10.10">
    <property type="entry name" value="Winged helix-like DNA-binding domain superfamily/Winged helix DNA-binding domain"/>
    <property type="match status" value="1"/>
</dbReference>